<evidence type="ECO:0000313" key="3">
    <source>
        <dbReference type="Proteomes" id="UP001153269"/>
    </source>
</evidence>
<feature type="region of interest" description="Disordered" evidence="1">
    <location>
        <begin position="21"/>
        <end position="40"/>
    </location>
</feature>
<reference evidence="2" key="1">
    <citation type="submission" date="2020-03" db="EMBL/GenBank/DDBJ databases">
        <authorList>
            <person name="Weist P."/>
        </authorList>
    </citation>
    <scope>NUCLEOTIDE SEQUENCE</scope>
</reference>
<sequence length="238" mass="26006">MSLCELGVSNKPHGYQIQLSHSATGAQTTQGTGESRVGRLPKEAGPAMQLKLLQAKQEETQATIEEEKEQKEKGVSVGLEDRAGGVERQCQSGQADRGKHSTGQSRGRYKGWRTDSVRPSVTLCTDRRTNASRRGLWEGGVALRGCAMLLSFPFFPPSRPSSPPVLWPSSPLTYRLQVSLCRRAGGRTGLLGYLLTSERLPSQRAVVTFRSCTFEDLRCRRNTDAVLGAEETAKSAAR</sequence>
<evidence type="ECO:0000256" key="1">
    <source>
        <dbReference type="SAM" id="MobiDB-lite"/>
    </source>
</evidence>
<comment type="caution">
    <text evidence="2">The sequence shown here is derived from an EMBL/GenBank/DDBJ whole genome shotgun (WGS) entry which is preliminary data.</text>
</comment>
<proteinExistence type="predicted"/>
<dbReference type="Proteomes" id="UP001153269">
    <property type="component" value="Unassembled WGS sequence"/>
</dbReference>
<feature type="compositionally biased region" description="Basic and acidic residues" evidence="1">
    <location>
        <begin position="68"/>
        <end position="85"/>
    </location>
</feature>
<dbReference type="EMBL" id="CADEAL010000724">
    <property type="protein sequence ID" value="CAB1424333.1"/>
    <property type="molecule type" value="Genomic_DNA"/>
</dbReference>
<accession>A0A9N7U6L5</accession>
<evidence type="ECO:0000313" key="2">
    <source>
        <dbReference type="EMBL" id="CAB1424333.1"/>
    </source>
</evidence>
<protein>
    <submittedName>
        <fullName evidence="2">Uncharacterized protein</fullName>
    </submittedName>
</protein>
<gene>
    <name evidence="2" type="ORF">PLEPLA_LOCUS12258</name>
</gene>
<name>A0A9N7U6L5_PLEPL</name>
<organism evidence="2 3">
    <name type="scientific">Pleuronectes platessa</name>
    <name type="common">European plaice</name>
    <dbReference type="NCBI Taxonomy" id="8262"/>
    <lineage>
        <taxon>Eukaryota</taxon>
        <taxon>Metazoa</taxon>
        <taxon>Chordata</taxon>
        <taxon>Craniata</taxon>
        <taxon>Vertebrata</taxon>
        <taxon>Euteleostomi</taxon>
        <taxon>Actinopterygii</taxon>
        <taxon>Neopterygii</taxon>
        <taxon>Teleostei</taxon>
        <taxon>Neoteleostei</taxon>
        <taxon>Acanthomorphata</taxon>
        <taxon>Carangaria</taxon>
        <taxon>Pleuronectiformes</taxon>
        <taxon>Pleuronectoidei</taxon>
        <taxon>Pleuronectidae</taxon>
        <taxon>Pleuronectes</taxon>
    </lineage>
</organism>
<feature type="region of interest" description="Disordered" evidence="1">
    <location>
        <begin position="57"/>
        <end position="112"/>
    </location>
</feature>
<feature type="compositionally biased region" description="Low complexity" evidence="1">
    <location>
        <begin position="23"/>
        <end position="33"/>
    </location>
</feature>
<dbReference type="AlphaFoldDB" id="A0A9N7U6L5"/>
<keyword evidence="3" id="KW-1185">Reference proteome</keyword>